<evidence type="ECO:0000313" key="2">
    <source>
        <dbReference type="Proteomes" id="UP001153954"/>
    </source>
</evidence>
<organism evidence="1 2">
    <name type="scientific">Euphydryas editha</name>
    <name type="common">Edith's checkerspot</name>
    <dbReference type="NCBI Taxonomy" id="104508"/>
    <lineage>
        <taxon>Eukaryota</taxon>
        <taxon>Metazoa</taxon>
        <taxon>Ecdysozoa</taxon>
        <taxon>Arthropoda</taxon>
        <taxon>Hexapoda</taxon>
        <taxon>Insecta</taxon>
        <taxon>Pterygota</taxon>
        <taxon>Neoptera</taxon>
        <taxon>Endopterygota</taxon>
        <taxon>Lepidoptera</taxon>
        <taxon>Glossata</taxon>
        <taxon>Ditrysia</taxon>
        <taxon>Papilionoidea</taxon>
        <taxon>Nymphalidae</taxon>
        <taxon>Nymphalinae</taxon>
        <taxon>Euphydryas</taxon>
    </lineage>
</organism>
<dbReference type="PANTHER" id="PTHR46114">
    <property type="entry name" value="APPLE DOMAIN-CONTAINING PROTEIN"/>
    <property type="match status" value="1"/>
</dbReference>
<accession>A0AAU9V1P1</accession>
<proteinExistence type="predicted"/>
<protein>
    <submittedName>
        <fullName evidence="1">Uncharacterized protein</fullName>
    </submittedName>
</protein>
<sequence length="131" mass="14908">MQIPLVSKPIAHSETLPHPVCPGMLSTSRQDSEDLFMDDENDDDFVMDGDKAPNISDAKLKEGIFIGPQIHLLRNYHAMGVNMSLKIHFLHSHVDFFSENLGAVSDEQSERFHQDLKIFEDRHKVFGMQVC</sequence>
<gene>
    <name evidence="1" type="ORF">EEDITHA_LOCUS19560</name>
</gene>
<dbReference type="PANTHER" id="PTHR46114:SF1">
    <property type="entry name" value="ZAD DOMAIN-CONTAINING PROTEIN"/>
    <property type="match status" value="1"/>
</dbReference>
<dbReference type="Proteomes" id="UP001153954">
    <property type="component" value="Unassembled WGS sequence"/>
</dbReference>
<keyword evidence="2" id="KW-1185">Reference proteome</keyword>
<evidence type="ECO:0000313" key="1">
    <source>
        <dbReference type="EMBL" id="CAH2105278.1"/>
    </source>
</evidence>
<comment type="caution">
    <text evidence="1">The sequence shown here is derived from an EMBL/GenBank/DDBJ whole genome shotgun (WGS) entry which is preliminary data.</text>
</comment>
<reference evidence="1" key="1">
    <citation type="submission" date="2022-03" db="EMBL/GenBank/DDBJ databases">
        <authorList>
            <person name="Tunstrom K."/>
        </authorList>
    </citation>
    <scope>NUCLEOTIDE SEQUENCE</scope>
</reference>
<dbReference type="AlphaFoldDB" id="A0AAU9V1P1"/>
<name>A0AAU9V1P1_EUPED</name>
<dbReference type="EMBL" id="CAKOGL010000028">
    <property type="protein sequence ID" value="CAH2105278.1"/>
    <property type="molecule type" value="Genomic_DNA"/>
</dbReference>